<dbReference type="CDD" id="cd17324">
    <property type="entry name" value="MFS_NepI_like"/>
    <property type="match status" value="1"/>
</dbReference>
<feature type="transmembrane region" description="Helical" evidence="5">
    <location>
        <begin position="249"/>
        <end position="273"/>
    </location>
</feature>
<sequence length="398" mass="41513">MEVVIGDLTKREGISRGLLLLLAVACGVTVGNLYYSQPLLPQMAGDLGVSDARMGSVVSLSQLGYALGLLLLVPLGDRMDRRRLIFLTAAASVPVLLLFAIAPSASLLLPLSLLLGFVTVTPQIIVPYAAGLADAEGRGRVIGTVMSGLFVGIVVARVVSGFLGQLLGWRLVYVLAAVATTLLLPLLRGLPRSVSGVGYSYGRLLRSLWHLLREESVLRQSCFLGATTFACYSILWATLAFYLEGPSHGYGSAVTGLFGLTGLAGALTSMVVGRLADARGPLRTIAAGLLLLLLAYLCLLGGALLPLLALGACLLDAGTQSVHISNQTRVLGLSAEARNRLNTAYMVTYFAGGALGSYLGVAAWNAAGWYGVCLAGLGVVLLGGLGYATFVLRGSPYR</sequence>
<feature type="transmembrane region" description="Helical" evidence="5">
    <location>
        <begin position="108"/>
        <end position="129"/>
    </location>
</feature>
<dbReference type="AlphaFoldDB" id="D1CGG8"/>
<organism evidence="7 8">
    <name type="scientific">Thermobaculum terrenum (strain ATCC BAA-798 / CCMEE 7001 / YNP1)</name>
    <dbReference type="NCBI Taxonomy" id="525904"/>
    <lineage>
        <taxon>Bacteria</taxon>
        <taxon>Bacillati</taxon>
        <taxon>Chloroflexota</taxon>
        <taxon>Chloroflexia</taxon>
        <taxon>Candidatus Thermobaculales</taxon>
        <taxon>Candidatus Thermobaculaceae</taxon>
        <taxon>Thermobaculum</taxon>
    </lineage>
</organism>
<evidence type="ECO:0000313" key="7">
    <source>
        <dbReference type="EMBL" id="ACZ42839.1"/>
    </source>
</evidence>
<dbReference type="SUPFAM" id="SSF103473">
    <property type="entry name" value="MFS general substrate transporter"/>
    <property type="match status" value="1"/>
</dbReference>
<dbReference type="PANTHER" id="PTHR42910:SF1">
    <property type="entry name" value="MAJOR FACILITATOR SUPERFAMILY (MFS) PROFILE DOMAIN-CONTAINING PROTEIN"/>
    <property type="match status" value="1"/>
</dbReference>
<dbReference type="OrthoDB" id="9815356at2"/>
<feature type="transmembrane region" description="Helical" evidence="5">
    <location>
        <begin position="222"/>
        <end position="243"/>
    </location>
</feature>
<dbReference type="HOGENOM" id="CLU_001265_23_0_0"/>
<feature type="transmembrane region" description="Helical" evidence="5">
    <location>
        <begin position="18"/>
        <end position="35"/>
    </location>
</feature>
<feature type="transmembrane region" description="Helical" evidence="5">
    <location>
        <begin position="169"/>
        <end position="187"/>
    </location>
</feature>
<keyword evidence="3 5" id="KW-1133">Transmembrane helix</keyword>
<comment type="subcellular location">
    <subcellularLocation>
        <location evidence="1">Cell membrane</location>
        <topology evidence="1">Multi-pass membrane protein</topology>
    </subcellularLocation>
</comment>
<feature type="transmembrane region" description="Helical" evidence="5">
    <location>
        <begin position="84"/>
        <end position="102"/>
    </location>
</feature>
<evidence type="ECO:0000256" key="5">
    <source>
        <dbReference type="SAM" id="Phobius"/>
    </source>
</evidence>
<reference evidence="8" key="1">
    <citation type="journal article" date="2010" name="Stand. Genomic Sci.">
        <title>Complete genome sequence of 'Thermobaculum terrenum' type strain (YNP1).</title>
        <authorList>
            <person name="Kiss H."/>
            <person name="Cleland D."/>
            <person name="Lapidus A."/>
            <person name="Lucas S."/>
            <person name="Glavina Del Rio T."/>
            <person name="Nolan M."/>
            <person name="Tice H."/>
            <person name="Han C."/>
            <person name="Goodwin L."/>
            <person name="Pitluck S."/>
            <person name="Liolios K."/>
            <person name="Ivanova N."/>
            <person name="Mavromatis K."/>
            <person name="Ovchinnikova G."/>
            <person name="Pati A."/>
            <person name="Chen A."/>
            <person name="Palaniappan K."/>
            <person name="Land M."/>
            <person name="Hauser L."/>
            <person name="Chang Y."/>
            <person name="Jeffries C."/>
            <person name="Lu M."/>
            <person name="Brettin T."/>
            <person name="Detter J."/>
            <person name="Goker M."/>
            <person name="Tindall B."/>
            <person name="Beck B."/>
            <person name="McDermott T."/>
            <person name="Woyke T."/>
            <person name="Bristow J."/>
            <person name="Eisen J."/>
            <person name="Markowitz V."/>
            <person name="Hugenholtz P."/>
            <person name="Kyrpides N."/>
            <person name="Klenk H."/>
            <person name="Cheng J."/>
        </authorList>
    </citation>
    <scope>NUCLEOTIDE SEQUENCE [LARGE SCALE GENOMIC DNA]</scope>
    <source>
        <strain evidence="8">ATCC BAA-798 / YNP1</strain>
    </source>
</reference>
<dbReference type="InterPro" id="IPR036259">
    <property type="entry name" value="MFS_trans_sf"/>
</dbReference>
<accession>D1CGG8</accession>
<dbReference type="InterPro" id="IPR011701">
    <property type="entry name" value="MFS"/>
</dbReference>
<evidence type="ECO:0000256" key="1">
    <source>
        <dbReference type="ARBA" id="ARBA00004651"/>
    </source>
</evidence>
<dbReference type="PANTHER" id="PTHR42910">
    <property type="entry name" value="TRANSPORTER SCO4007-RELATED"/>
    <property type="match status" value="1"/>
</dbReference>
<feature type="transmembrane region" description="Helical" evidence="5">
    <location>
        <begin position="141"/>
        <end position="163"/>
    </location>
</feature>
<dbReference type="Pfam" id="PF07690">
    <property type="entry name" value="MFS_1"/>
    <property type="match status" value="1"/>
</dbReference>
<keyword evidence="4 5" id="KW-0472">Membrane</keyword>
<dbReference type="PROSITE" id="PS50850">
    <property type="entry name" value="MFS"/>
    <property type="match status" value="1"/>
</dbReference>
<gene>
    <name evidence="7" type="ordered locus">Tter_1933</name>
</gene>
<evidence type="ECO:0000256" key="3">
    <source>
        <dbReference type="ARBA" id="ARBA00022989"/>
    </source>
</evidence>
<dbReference type="KEGG" id="ttr:Tter_1933"/>
<dbReference type="GO" id="GO:0022857">
    <property type="term" value="F:transmembrane transporter activity"/>
    <property type="evidence" value="ECO:0007669"/>
    <property type="project" value="InterPro"/>
</dbReference>
<keyword evidence="2 5" id="KW-0812">Transmembrane</keyword>
<keyword evidence="8" id="KW-1185">Reference proteome</keyword>
<name>D1CGG8_THET1</name>
<dbReference type="GO" id="GO:0005886">
    <property type="term" value="C:plasma membrane"/>
    <property type="evidence" value="ECO:0007669"/>
    <property type="project" value="UniProtKB-SubCell"/>
</dbReference>
<evidence type="ECO:0000256" key="4">
    <source>
        <dbReference type="ARBA" id="ARBA00023136"/>
    </source>
</evidence>
<evidence type="ECO:0000256" key="2">
    <source>
        <dbReference type="ARBA" id="ARBA00022692"/>
    </source>
</evidence>
<feature type="transmembrane region" description="Helical" evidence="5">
    <location>
        <begin position="367"/>
        <end position="392"/>
    </location>
</feature>
<evidence type="ECO:0000313" key="8">
    <source>
        <dbReference type="Proteomes" id="UP000000323"/>
    </source>
</evidence>
<feature type="transmembrane region" description="Helical" evidence="5">
    <location>
        <begin position="285"/>
        <end position="309"/>
    </location>
</feature>
<evidence type="ECO:0000259" key="6">
    <source>
        <dbReference type="PROSITE" id="PS50850"/>
    </source>
</evidence>
<dbReference type="Gene3D" id="1.20.1250.20">
    <property type="entry name" value="MFS general substrate transporter like domains"/>
    <property type="match status" value="1"/>
</dbReference>
<dbReference type="InterPro" id="IPR020846">
    <property type="entry name" value="MFS_dom"/>
</dbReference>
<feature type="domain" description="Major facilitator superfamily (MFS) profile" evidence="6">
    <location>
        <begin position="18"/>
        <end position="396"/>
    </location>
</feature>
<protein>
    <submittedName>
        <fullName evidence="7">Major facilitator superfamily MFS_1</fullName>
    </submittedName>
</protein>
<dbReference type="eggNOG" id="COG2814">
    <property type="taxonomic scope" value="Bacteria"/>
</dbReference>
<dbReference type="EMBL" id="CP001826">
    <property type="protein sequence ID" value="ACZ42839.1"/>
    <property type="molecule type" value="Genomic_DNA"/>
</dbReference>
<feature type="transmembrane region" description="Helical" evidence="5">
    <location>
        <begin position="55"/>
        <end position="72"/>
    </location>
</feature>
<proteinExistence type="predicted"/>
<dbReference type="Proteomes" id="UP000000323">
    <property type="component" value="Chromosome 2"/>
</dbReference>